<dbReference type="Pfam" id="PF13377">
    <property type="entry name" value="Peripla_BP_3"/>
    <property type="match status" value="1"/>
</dbReference>
<dbReference type="CDD" id="cd06294">
    <property type="entry name" value="PBP1_MalR-like"/>
    <property type="match status" value="1"/>
</dbReference>
<keyword evidence="2 5" id="KW-0238">DNA-binding</keyword>
<dbReference type="Pfam" id="PF00356">
    <property type="entry name" value="LacI"/>
    <property type="match status" value="1"/>
</dbReference>
<dbReference type="InterPro" id="IPR000843">
    <property type="entry name" value="HTH_LacI"/>
</dbReference>
<gene>
    <name evidence="5" type="ORF">H9849_04420</name>
</gene>
<keyword evidence="3" id="KW-0804">Transcription</keyword>
<protein>
    <submittedName>
        <fullName evidence="5">LacI family DNA-binding transcriptional regulator</fullName>
    </submittedName>
</protein>
<reference evidence="5" key="1">
    <citation type="journal article" date="2021" name="PeerJ">
        <title>Extensive microbial diversity within the chicken gut microbiome revealed by metagenomics and culture.</title>
        <authorList>
            <person name="Gilroy R."/>
            <person name="Ravi A."/>
            <person name="Getino M."/>
            <person name="Pursley I."/>
            <person name="Horton D.L."/>
            <person name="Alikhan N.F."/>
            <person name="Baker D."/>
            <person name="Gharbi K."/>
            <person name="Hall N."/>
            <person name="Watson M."/>
            <person name="Adriaenssens E.M."/>
            <person name="Foster-Nyarko E."/>
            <person name="Jarju S."/>
            <person name="Secka A."/>
            <person name="Antonio M."/>
            <person name="Oren A."/>
            <person name="Chaudhuri R.R."/>
            <person name="La Ragione R."/>
            <person name="Hildebrand F."/>
            <person name="Pallen M.J."/>
        </authorList>
    </citation>
    <scope>NUCLEOTIDE SEQUENCE</scope>
    <source>
        <strain evidence="5">ChiSxjej3B15-1167</strain>
    </source>
</reference>
<evidence type="ECO:0000313" key="6">
    <source>
        <dbReference type="Proteomes" id="UP000886805"/>
    </source>
</evidence>
<evidence type="ECO:0000259" key="4">
    <source>
        <dbReference type="PROSITE" id="PS50932"/>
    </source>
</evidence>
<evidence type="ECO:0000313" key="5">
    <source>
        <dbReference type="EMBL" id="HIX72246.1"/>
    </source>
</evidence>
<dbReference type="AlphaFoldDB" id="A0A9D1X468"/>
<evidence type="ECO:0000256" key="1">
    <source>
        <dbReference type="ARBA" id="ARBA00023015"/>
    </source>
</evidence>
<dbReference type="GO" id="GO:0003700">
    <property type="term" value="F:DNA-binding transcription factor activity"/>
    <property type="evidence" value="ECO:0007669"/>
    <property type="project" value="TreeGrafter"/>
</dbReference>
<dbReference type="CDD" id="cd01392">
    <property type="entry name" value="HTH_LacI"/>
    <property type="match status" value="1"/>
</dbReference>
<dbReference type="SUPFAM" id="SSF53822">
    <property type="entry name" value="Periplasmic binding protein-like I"/>
    <property type="match status" value="1"/>
</dbReference>
<evidence type="ECO:0000256" key="2">
    <source>
        <dbReference type="ARBA" id="ARBA00023125"/>
    </source>
</evidence>
<proteinExistence type="predicted"/>
<comment type="caution">
    <text evidence="5">The sequence shown here is derived from an EMBL/GenBank/DDBJ whole genome shotgun (WGS) entry which is preliminary data.</text>
</comment>
<dbReference type="InterPro" id="IPR010982">
    <property type="entry name" value="Lambda_DNA-bd_dom_sf"/>
</dbReference>
<keyword evidence="1" id="KW-0805">Transcription regulation</keyword>
<dbReference type="GO" id="GO:0000976">
    <property type="term" value="F:transcription cis-regulatory region binding"/>
    <property type="evidence" value="ECO:0007669"/>
    <property type="project" value="TreeGrafter"/>
</dbReference>
<reference evidence="5" key="2">
    <citation type="submission" date="2021-04" db="EMBL/GenBank/DDBJ databases">
        <authorList>
            <person name="Gilroy R."/>
        </authorList>
    </citation>
    <scope>NUCLEOTIDE SEQUENCE</scope>
    <source>
        <strain evidence="5">ChiSxjej3B15-1167</strain>
    </source>
</reference>
<organism evidence="5 6">
    <name type="scientific">Candidatus Anaerobutyricum stercoripullorum</name>
    <dbReference type="NCBI Taxonomy" id="2838456"/>
    <lineage>
        <taxon>Bacteria</taxon>
        <taxon>Bacillati</taxon>
        <taxon>Bacillota</taxon>
        <taxon>Clostridia</taxon>
        <taxon>Lachnospirales</taxon>
        <taxon>Lachnospiraceae</taxon>
        <taxon>Anaerobutyricum</taxon>
    </lineage>
</organism>
<dbReference type="EMBL" id="DXEQ01000124">
    <property type="protein sequence ID" value="HIX72246.1"/>
    <property type="molecule type" value="Genomic_DNA"/>
</dbReference>
<dbReference type="InterPro" id="IPR028082">
    <property type="entry name" value="Peripla_BP_I"/>
</dbReference>
<dbReference type="PROSITE" id="PS50932">
    <property type="entry name" value="HTH_LACI_2"/>
    <property type="match status" value="1"/>
</dbReference>
<dbReference type="PANTHER" id="PTHR30146">
    <property type="entry name" value="LACI-RELATED TRANSCRIPTIONAL REPRESSOR"/>
    <property type="match status" value="1"/>
</dbReference>
<dbReference type="Gene3D" id="3.40.50.2300">
    <property type="match status" value="2"/>
</dbReference>
<dbReference type="SUPFAM" id="SSF47413">
    <property type="entry name" value="lambda repressor-like DNA-binding domains"/>
    <property type="match status" value="1"/>
</dbReference>
<dbReference type="PANTHER" id="PTHR30146:SF109">
    <property type="entry name" value="HTH-TYPE TRANSCRIPTIONAL REGULATOR GALS"/>
    <property type="match status" value="1"/>
</dbReference>
<dbReference type="Gene3D" id="1.10.260.40">
    <property type="entry name" value="lambda repressor-like DNA-binding domains"/>
    <property type="match status" value="1"/>
</dbReference>
<feature type="domain" description="HTH lacI-type" evidence="4">
    <location>
        <begin position="3"/>
        <end position="57"/>
    </location>
</feature>
<sequence length="341" mass="37984">MNVTIKEVARLAGVSPSTVSRTCSDHPSISAQTKERVRRAMQELGYEPGNNGPSMPGSKTIGIVLPVSEDDTFENAFFLETMRGISLFCNQKQYFTTLITGSSNEELLSSIRAMVRENHLDGIILLYSNAQDPIIDYLYENGILFVQIGKASQYPGETICIDNDNILAAREAVSYLFSLGHRRIGYVGTDLQRIFSADRKAGYMLALAEKNVPFRESYYLEMPRVPKEEPEELLEFLSGEDRPTAVLVSDDILAMALVKTALELHLHIPEDLSVISFNNSLFSKLSSPQLTSIDINSRQLGIEAASQMINHIENPGLLATKIIVPHFMIRRESCAPPKERI</sequence>
<evidence type="ECO:0000256" key="3">
    <source>
        <dbReference type="ARBA" id="ARBA00023163"/>
    </source>
</evidence>
<dbReference type="InterPro" id="IPR046335">
    <property type="entry name" value="LacI/GalR-like_sensor"/>
</dbReference>
<dbReference type="SMART" id="SM00354">
    <property type="entry name" value="HTH_LACI"/>
    <property type="match status" value="1"/>
</dbReference>
<accession>A0A9D1X468</accession>
<dbReference type="Proteomes" id="UP000886805">
    <property type="component" value="Unassembled WGS sequence"/>
</dbReference>
<name>A0A9D1X468_9FIRM</name>